<dbReference type="Proteomes" id="UP000589520">
    <property type="component" value="Unassembled WGS sequence"/>
</dbReference>
<feature type="transmembrane region" description="Helical" evidence="1">
    <location>
        <begin position="162"/>
        <end position="181"/>
    </location>
</feature>
<sequence length="422" mass="48231">MAIGRYTQPDSDILPQCVSIPKTQQPSPMPTNQKLSTRKPPLPALTGIRTLLALNIVFFHFTPPHMGYAYPFINNGFVFVGFFILLSGYVLSYNYMDRALTLSPRDFWTARFARLYPIYLLALIVSFQMLEAEWQVRSHAQFWQGILLTPILLQGWSPHLATFWNTVGWTLSCELILYAAFPWIIRTWTRRVPWFNTPARLITLFFSLWIIGLLPHSLYLLLNPDHLATPVNRYSYGFWLRALKYTPPSYICMFLAGITLGKLQLLWKLTHRQRLGIAALGLTAIGLFFYTSVARVPYILLHGGLLLPLFATLTIGLSGTNVIASIFSWRPLLLVGETTFCLYMLHFNSMNMLRDLKLWEHLHLAAFDPWISYATVLLFAFAAHHLVERPARKVILSRFLSKTPALSTPTPAIPESQLTLAQ</sequence>
<dbReference type="Pfam" id="PF01757">
    <property type="entry name" value="Acyl_transf_3"/>
    <property type="match status" value="1"/>
</dbReference>
<feature type="transmembrane region" description="Helical" evidence="1">
    <location>
        <begin position="332"/>
        <end position="350"/>
    </location>
</feature>
<evidence type="ECO:0000313" key="3">
    <source>
        <dbReference type="EMBL" id="NYF79268.1"/>
    </source>
</evidence>
<feature type="transmembrane region" description="Helical" evidence="1">
    <location>
        <begin position="68"/>
        <end position="91"/>
    </location>
</feature>
<evidence type="ECO:0000256" key="1">
    <source>
        <dbReference type="SAM" id="Phobius"/>
    </source>
</evidence>
<keyword evidence="4" id="KW-1185">Reference proteome</keyword>
<dbReference type="InterPro" id="IPR002656">
    <property type="entry name" value="Acyl_transf_3_dom"/>
</dbReference>
<dbReference type="GO" id="GO:0016020">
    <property type="term" value="C:membrane"/>
    <property type="evidence" value="ECO:0007669"/>
    <property type="project" value="TreeGrafter"/>
</dbReference>
<comment type="caution">
    <text evidence="3">The sequence shown here is derived from an EMBL/GenBank/DDBJ whole genome shotgun (WGS) entry which is preliminary data.</text>
</comment>
<feature type="transmembrane region" description="Helical" evidence="1">
    <location>
        <begin position="275"/>
        <end position="293"/>
    </location>
</feature>
<feature type="transmembrane region" description="Helical" evidence="1">
    <location>
        <begin position="299"/>
        <end position="320"/>
    </location>
</feature>
<dbReference type="PANTHER" id="PTHR23028:SF53">
    <property type="entry name" value="ACYL_TRANSF_3 DOMAIN-CONTAINING PROTEIN"/>
    <property type="match status" value="1"/>
</dbReference>
<reference evidence="3 4" key="1">
    <citation type="submission" date="2020-07" db="EMBL/GenBank/DDBJ databases">
        <title>Genomic Encyclopedia of Type Strains, Phase IV (KMG-V): Genome sequencing to study the core and pangenomes of soil and plant-associated prokaryotes.</title>
        <authorList>
            <person name="Whitman W."/>
        </authorList>
    </citation>
    <scope>NUCLEOTIDE SEQUENCE [LARGE SCALE GENOMIC DNA]</scope>
    <source>
        <strain evidence="3 4">X4EP2</strain>
    </source>
</reference>
<dbReference type="RefSeq" id="WP_179489394.1">
    <property type="nucleotide sequence ID" value="NZ_JACCCW010000001.1"/>
</dbReference>
<evidence type="ECO:0000259" key="2">
    <source>
        <dbReference type="Pfam" id="PF01757"/>
    </source>
</evidence>
<feature type="transmembrane region" description="Helical" evidence="1">
    <location>
        <begin position="112"/>
        <end position="130"/>
    </location>
</feature>
<keyword evidence="1" id="KW-0472">Membrane</keyword>
<keyword evidence="1" id="KW-1133">Transmembrane helix</keyword>
<keyword evidence="1" id="KW-0812">Transmembrane</keyword>
<accession>A0A7Y9PG28</accession>
<feature type="transmembrane region" description="Helical" evidence="1">
    <location>
        <begin position="242"/>
        <end position="263"/>
    </location>
</feature>
<gene>
    <name evidence="3" type="ORF">HDF17_001555</name>
</gene>
<protein>
    <submittedName>
        <fullName evidence="3">Peptidoglycan/LPS O-acetylase OafA/YrhL</fullName>
    </submittedName>
</protein>
<feature type="transmembrane region" description="Helical" evidence="1">
    <location>
        <begin position="201"/>
        <end position="222"/>
    </location>
</feature>
<dbReference type="GO" id="GO:0016747">
    <property type="term" value="F:acyltransferase activity, transferring groups other than amino-acyl groups"/>
    <property type="evidence" value="ECO:0007669"/>
    <property type="project" value="InterPro"/>
</dbReference>
<evidence type="ECO:0000313" key="4">
    <source>
        <dbReference type="Proteomes" id="UP000589520"/>
    </source>
</evidence>
<proteinExistence type="predicted"/>
<feature type="domain" description="Acyltransferase 3" evidence="2">
    <location>
        <begin position="44"/>
        <end position="382"/>
    </location>
</feature>
<organism evidence="3 4">
    <name type="scientific">Granulicella arctica</name>
    <dbReference type="NCBI Taxonomy" id="940613"/>
    <lineage>
        <taxon>Bacteria</taxon>
        <taxon>Pseudomonadati</taxon>
        <taxon>Acidobacteriota</taxon>
        <taxon>Terriglobia</taxon>
        <taxon>Terriglobales</taxon>
        <taxon>Acidobacteriaceae</taxon>
        <taxon>Granulicella</taxon>
    </lineage>
</organism>
<feature type="transmembrane region" description="Helical" evidence="1">
    <location>
        <begin position="370"/>
        <end position="387"/>
    </location>
</feature>
<dbReference type="GO" id="GO:0009103">
    <property type="term" value="P:lipopolysaccharide biosynthetic process"/>
    <property type="evidence" value="ECO:0007669"/>
    <property type="project" value="TreeGrafter"/>
</dbReference>
<dbReference type="PANTHER" id="PTHR23028">
    <property type="entry name" value="ACETYLTRANSFERASE"/>
    <property type="match status" value="1"/>
</dbReference>
<dbReference type="AlphaFoldDB" id="A0A7Y9PG28"/>
<dbReference type="EMBL" id="JACCCW010000001">
    <property type="protein sequence ID" value="NYF79268.1"/>
    <property type="molecule type" value="Genomic_DNA"/>
</dbReference>
<feature type="transmembrane region" description="Helical" evidence="1">
    <location>
        <begin position="42"/>
        <end position="62"/>
    </location>
</feature>
<dbReference type="InterPro" id="IPR050879">
    <property type="entry name" value="Acyltransferase_3"/>
</dbReference>
<name>A0A7Y9PG28_9BACT</name>